<dbReference type="EMBL" id="JAVDVX010000003">
    <property type="protein sequence ID" value="MDR7090290.1"/>
    <property type="molecule type" value="Genomic_DNA"/>
</dbReference>
<gene>
    <name evidence="1" type="ORF">J2X05_002312</name>
</gene>
<reference evidence="1 2" key="1">
    <citation type="submission" date="2023-07" db="EMBL/GenBank/DDBJ databases">
        <title>Sorghum-associated microbial communities from plants grown in Nebraska, USA.</title>
        <authorList>
            <person name="Schachtman D."/>
        </authorList>
    </citation>
    <scope>NUCLEOTIDE SEQUENCE [LARGE SCALE GENOMIC DNA]</scope>
    <source>
        <strain evidence="1 2">BE190</strain>
    </source>
</reference>
<sequence>MPKSSGLREKRKIVSGKLGGTDKEIQLIFYSAYMLAMDIREKFPEYYFTDIINDYKVCLDDVLAVFLQLKTLAAYMSRRFPEDDSARNVKKLNEFCPVVKKQELILAISKSLDMDTSRVSNSLKFLSFDDVNSSDLWCHPIVDFGNGEMILLTCAISDSTMDRLIEHWLIKAREEIKEKGFSYEGLVIDVVSDAIETSSVFCDYNKPVSKTFKINGIEEEIDFLMRISGIIVVAECKSVVATDSSISYWRTKNILQDAEDQVKRKSQFVESNINYIFSTLGWNYDPEQKYTIVPLIITSNKIHSGFKYNDTYVSDEVFLKKYFNSNIVPLLSVGVDDHIAWFKLYEDESEAIKNFTLYLDTPPQFGRDKSNFEHKTTKNPYFNEDSYKIMYSRLTMKEVSIEDIVNHERFKFPLLKSDNFDQVISEMDFII</sequence>
<proteinExistence type="predicted"/>
<comment type="caution">
    <text evidence="1">The sequence shown here is derived from an EMBL/GenBank/DDBJ whole genome shotgun (WGS) entry which is preliminary data.</text>
</comment>
<evidence type="ECO:0000313" key="2">
    <source>
        <dbReference type="Proteomes" id="UP001253595"/>
    </source>
</evidence>
<keyword evidence="2" id="KW-1185">Reference proteome</keyword>
<dbReference type="RefSeq" id="WP_310072491.1">
    <property type="nucleotide sequence ID" value="NZ_JAVDVX010000003.1"/>
</dbReference>
<dbReference type="Proteomes" id="UP001253595">
    <property type="component" value="Unassembled WGS sequence"/>
</dbReference>
<protein>
    <recommendedName>
        <fullName evidence="3">NERD domain-containing protein</fullName>
    </recommendedName>
</protein>
<evidence type="ECO:0000313" key="1">
    <source>
        <dbReference type="EMBL" id="MDR7090290.1"/>
    </source>
</evidence>
<organism evidence="1 2">
    <name type="scientific">Cellvibrio fibrivorans</name>
    <dbReference type="NCBI Taxonomy" id="126350"/>
    <lineage>
        <taxon>Bacteria</taxon>
        <taxon>Pseudomonadati</taxon>
        <taxon>Pseudomonadota</taxon>
        <taxon>Gammaproteobacteria</taxon>
        <taxon>Cellvibrionales</taxon>
        <taxon>Cellvibrionaceae</taxon>
        <taxon>Cellvibrio</taxon>
    </lineage>
</organism>
<evidence type="ECO:0008006" key="3">
    <source>
        <dbReference type="Google" id="ProtNLM"/>
    </source>
</evidence>
<accession>A0ABU1UYP7</accession>
<name>A0ABU1UYP7_9GAMM</name>